<dbReference type="OrthoDB" id="10066957at2759"/>
<dbReference type="PANTHER" id="PTHR11505">
    <property type="entry name" value="L1 TRANSPOSABLE ELEMENT-RELATED"/>
    <property type="match status" value="1"/>
</dbReference>
<dbReference type="AlphaFoldDB" id="A0A9P0BJ99"/>
<dbReference type="Proteomes" id="UP001154078">
    <property type="component" value="Chromosome 8"/>
</dbReference>
<evidence type="ECO:0000313" key="3">
    <source>
        <dbReference type="Proteomes" id="UP001154078"/>
    </source>
</evidence>
<name>A0A9P0BJ99_BRAAE</name>
<evidence type="ECO:0000256" key="1">
    <source>
        <dbReference type="SAM" id="Coils"/>
    </source>
</evidence>
<gene>
    <name evidence="2" type="ORF">MELIAE_LOCUS12093</name>
</gene>
<accession>A0A9P0BJ99</accession>
<reference evidence="2" key="1">
    <citation type="submission" date="2021-12" db="EMBL/GenBank/DDBJ databases">
        <authorList>
            <person name="King R."/>
        </authorList>
    </citation>
    <scope>NUCLEOTIDE SEQUENCE</scope>
</reference>
<keyword evidence="3" id="KW-1185">Reference proteome</keyword>
<dbReference type="EMBL" id="OV121139">
    <property type="protein sequence ID" value="CAH0563108.1"/>
    <property type="molecule type" value="Genomic_DNA"/>
</dbReference>
<dbReference type="InterPro" id="IPR004244">
    <property type="entry name" value="Transposase_22"/>
</dbReference>
<dbReference type="Gene3D" id="3.30.70.1820">
    <property type="entry name" value="L1 transposable element, RRM domain"/>
    <property type="match status" value="1"/>
</dbReference>
<organism evidence="2 3">
    <name type="scientific">Brassicogethes aeneus</name>
    <name type="common">Rape pollen beetle</name>
    <name type="synonym">Meligethes aeneus</name>
    <dbReference type="NCBI Taxonomy" id="1431903"/>
    <lineage>
        <taxon>Eukaryota</taxon>
        <taxon>Metazoa</taxon>
        <taxon>Ecdysozoa</taxon>
        <taxon>Arthropoda</taxon>
        <taxon>Hexapoda</taxon>
        <taxon>Insecta</taxon>
        <taxon>Pterygota</taxon>
        <taxon>Neoptera</taxon>
        <taxon>Endopterygota</taxon>
        <taxon>Coleoptera</taxon>
        <taxon>Polyphaga</taxon>
        <taxon>Cucujiformia</taxon>
        <taxon>Nitidulidae</taxon>
        <taxon>Meligethinae</taxon>
        <taxon>Brassicogethes</taxon>
    </lineage>
</organism>
<keyword evidence="1" id="KW-0175">Coiled coil</keyword>
<proteinExistence type="predicted"/>
<sequence length="219" mass="25510">MITKQLTQDVEEILLSAFQKKEILAVLVTSLANSITTLLEQKLAGMQDELKKVSENCISLENKYTELNERHVELEKKYKQKTNNIEQYTRRSNLRISGMKETSSENVEEKFIEICKTKLNIDLRSKIDRCHRIGKVNKSNQDKPRGVLVQFSNYKVKWQIYTNKKSLQGTGISIKEDLTQEQLALYKEACEKFGFKNTWTVDGKVMVFENSEKKIYKKT</sequence>
<feature type="coiled-coil region" evidence="1">
    <location>
        <begin position="36"/>
        <end position="91"/>
    </location>
</feature>
<evidence type="ECO:0000313" key="2">
    <source>
        <dbReference type="EMBL" id="CAH0563108.1"/>
    </source>
</evidence>
<protein>
    <submittedName>
        <fullName evidence="2">Uncharacterized protein</fullName>
    </submittedName>
</protein>